<evidence type="ECO:0000256" key="2">
    <source>
        <dbReference type="ARBA" id="ARBA00022840"/>
    </source>
</evidence>
<keyword evidence="3 5" id="KW-0436">Ligase</keyword>
<comment type="caution">
    <text evidence="5">The sequence shown here is derived from an EMBL/GenBank/DDBJ whole genome shotgun (WGS) entry which is preliminary data.</text>
</comment>
<dbReference type="Gene3D" id="3.40.630.30">
    <property type="match status" value="1"/>
</dbReference>
<comment type="catalytic activity">
    <reaction evidence="3">
        <text>holo-[citrate lyase ACP] + acetate + ATP = acetyl-[citrate lyase ACP] + AMP + diphosphate</text>
        <dbReference type="Rhea" id="RHEA:23788"/>
        <dbReference type="Rhea" id="RHEA-COMP:10158"/>
        <dbReference type="Rhea" id="RHEA-COMP:13710"/>
        <dbReference type="ChEBI" id="CHEBI:30089"/>
        <dbReference type="ChEBI" id="CHEBI:30616"/>
        <dbReference type="ChEBI" id="CHEBI:33019"/>
        <dbReference type="ChEBI" id="CHEBI:82683"/>
        <dbReference type="ChEBI" id="CHEBI:137976"/>
        <dbReference type="ChEBI" id="CHEBI:456215"/>
        <dbReference type="EC" id="6.2.1.22"/>
    </reaction>
</comment>
<feature type="domain" description="N-acetyltransferase" evidence="4">
    <location>
        <begin position="1"/>
        <end position="137"/>
    </location>
</feature>
<dbReference type="NCBIfam" id="TIGR00124">
    <property type="entry name" value="cit_ly_ligase"/>
    <property type="match status" value="1"/>
</dbReference>
<accession>A0A2G6E4R9</accession>
<dbReference type="Proteomes" id="UP000229740">
    <property type="component" value="Unassembled WGS sequence"/>
</dbReference>
<dbReference type="InterPro" id="IPR005216">
    <property type="entry name" value="Citrate_lyase_ligase"/>
</dbReference>
<dbReference type="PIRSF" id="PIRSF005751">
    <property type="entry name" value="Acet_citr_lig"/>
    <property type="match status" value="1"/>
</dbReference>
<evidence type="ECO:0000313" key="5">
    <source>
        <dbReference type="EMBL" id="PID57066.1"/>
    </source>
</evidence>
<dbReference type="InterPro" id="IPR013166">
    <property type="entry name" value="Citrate_lyase_ligase_C"/>
</dbReference>
<dbReference type="Pfam" id="PF08218">
    <property type="entry name" value="Citrate_ly_lig"/>
    <property type="match status" value="1"/>
</dbReference>
<dbReference type="PROSITE" id="PS51186">
    <property type="entry name" value="GNAT"/>
    <property type="match status" value="1"/>
</dbReference>
<reference evidence="5 6" key="1">
    <citation type="submission" date="2017-10" db="EMBL/GenBank/DDBJ databases">
        <title>Novel microbial diversity and functional potential in the marine mammal oral microbiome.</title>
        <authorList>
            <person name="Dudek N.K."/>
            <person name="Sun C.L."/>
            <person name="Burstein D."/>
            <person name="Kantor R.S."/>
            <person name="Aliaga Goltsman D.S."/>
            <person name="Bik E.M."/>
            <person name="Thomas B.C."/>
            <person name="Banfield J.F."/>
            <person name="Relman D.A."/>
        </authorList>
    </citation>
    <scope>NUCLEOTIDE SEQUENCE [LARGE SCALE GENOMIC DNA]</scope>
    <source>
        <strain evidence="5">DOLZORAL124_49_17</strain>
    </source>
</reference>
<comment type="function">
    <text evidence="3">Acetylation of prosthetic group (2-(5''-phosphoribosyl)-3'-dephosphocoenzyme-A) of the gamma subunit of citrate lyase.</text>
</comment>
<dbReference type="PANTHER" id="PTHR40599:SF1">
    <property type="entry name" value="[CITRATE [PRO-3S]-LYASE] LIGASE"/>
    <property type="match status" value="1"/>
</dbReference>
<dbReference type="GO" id="GO:0008771">
    <property type="term" value="F:[citrate (pro-3S)-lyase] ligase activity"/>
    <property type="evidence" value="ECO:0007669"/>
    <property type="project" value="UniProtKB-EC"/>
</dbReference>
<protein>
    <recommendedName>
        <fullName evidence="3">[Citrate [pro-3S]-lyase] ligase</fullName>
        <ecNumber evidence="3">6.2.1.22</ecNumber>
    </recommendedName>
</protein>
<dbReference type="Gene3D" id="3.40.50.620">
    <property type="entry name" value="HUPs"/>
    <property type="match status" value="1"/>
</dbReference>
<evidence type="ECO:0000259" key="4">
    <source>
        <dbReference type="PROSITE" id="PS51186"/>
    </source>
</evidence>
<dbReference type="EMBL" id="PDPS01000029">
    <property type="protein sequence ID" value="PID57066.1"/>
    <property type="molecule type" value="Genomic_DNA"/>
</dbReference>
<dbReference type="Pfam" id="PF08445">
    <property type="entry name" value="FR47"/>
    <property type="match status" value="1"/>
</dbReference>
<dbReference type="EC" id="6.2.1.22" evidence="3"/>
<name>A0A2G6E4R9_9BACT</name>
<evidence type="ECO:0000313" key="6">
    <source>
        <dbReference type="Proteomes" id="UP000229740"/>
    </source>
</evidence>
<gene>
    <name evidence="5" type="primary">citC</name>
    <name evidence="5" type="ORF">CSB45_09115</name>
</gene>
<dbReference type="GO" id="GO:0016747">
    <property type="term" value="F:acyltransferase activity, transferring groups other than amino-acyl groups"/>
    <property type="evidence" value="ECO:0007669"/>
    <property type="project" value="InterPro"/>
</dbReference>
<dbReference type="SMART" id="SM00764">
    <property type="entry name" value="Citrate_ly_lig"/>
    <property type="match status" value="1"/>
</dbReference>
<organism evidence="5 6">
    <name type="scientific">candidate division KSB3 bacterium</name>
    <dbReference type="NCBI Taxonomy" id="2044937"/>
    <lineage>
        <taxon>Bacteria</taxon>
        <taxon>candidate division KSB3</taxon>
    </lineage>
</organism>
<dbReference type="GO" id="GO:0005524">
    <property type="term" value="F:ATP binding"/>
    <property type="evidence" value="ECO:0007669"/>
    <property type="project" value="UniProtKB-UniRule"/>
</dbReference>
<dbReference type="SUPFAM" id="SSF55729">
    <property type="entry name" value="Acyl-CoA N-acyltransferases (Nat)"/>
    <property type="match status" value="1"/>
</dbReference>
<keyword evidence="5" id="KW-0456">Lyase</keyword>
<proteinExistence type="predicted"/>
<dbReference type="InterPro" id="IPR014729">
    <property type="entry name" value="Rossmann-like_a/b/a_fold"/>
</dbReference>
<evidence type="ECO:0000256" key="1">
    <source>
        <dbReference type="ARBA" id="ARBA00022741"/>
    </source>
</evidence>
<dbReference type="SUPFAM" id="SSF52374">
    <property type="entry name" value="Nucleotidylyl transferase"/>
    <property type="match status" value="1"/>
</dbReference>
<dbReference type="GO" id="GO:0016829">
    <property type="term" value="F:lyase activity"/>
    <property type="evidence" value="ECO:0007669"/>
    <property type="project" value="UniProtKB-KW"/>
</dbReference>
<dbReference type="InterPro" id="IPR000182">
    <property type="entry name" value="GNAT_dom"/>
</dbReference>
<dbReference type="InterPro" id="IPR016181">
    <property type="entry name" value="Acyl_CoA_acyltransferase"/>
</dbReference>
<keyword evidence="1 3" id="KW-0547">Nucleotide-binding</keyword>
<dbReference type="PANTHER" id="PTHR40599">
    <property type="entry name" value="[CITRATE [PRO-3S]-LYASE] LIGASE"/>
    <property type="match status" value="1"/>
</dbReference>
<dbReference type="AlphaFoldDB" id="A0A2G6E4R9"/>
<sequence>MSHSALYHEETLNPQNPYAVKKLTRFLSSLGFQYSASDVDYTMILYDAQGFIAGTGSYQGQILKYVVVEPEHRGKNAASLIVTHLIKILMTRYQQMFAFTRPENAAVFEGLGFQEVATAEPLYTLLEFGYRSIRDYQTYLRRHKAHQATSNIASIVMNCNPFSNGHKFLIETAASENDIVYVFVVEEDRSVFPFADRWHLVNEGIRHLPNVISVKGGQYVVSGATFPSYFLQKESVDQIVEYQTRLDVTIFAKHIVPVLGINKRYVGTEPYSPTTQAYNTAMKRILPSYGVQVIEVERKAEGTDTENKPNYISATKIRRAIQHDRLSTILHFLPETTRKYLLSDASQSVRAALTARSGDKLIR</sequence>
<evidence type="ECO:0000256" key="3">
    <source>
        <dbReference type="PIRNR" id="PIRNR005751"/>
    </source>
</evidence>
<dbReference type="InterPro" id="IPR013653">
    <property type="entry name" value="GCN5-like_dom"/>
</dbReference>
<keyword evidence="2 3" id="KW-0067">ATP-binding</keyword>